<name>A0A1I7YWB5_9BILA</name>
<dbReference type="AlphaFoldDB" id="A0A1I7YWB5"/>
<reference evidence="2" key="1">
    <citation type="submission" date="2016-11" db="UniProtKB">
        <authorList>
            <consortium name="WormBaseParasite"/>
        </authorList>
    </citation>
    <scope>IDENTIFICATION</scope>
</reference>
<dbReference type="Proteomes" id="UP000095287">
    <property type="component" value="Unplaced"/>
</dbReference>
<evidence type="ECO:0000313" key="1">
    <source>
        <dbReference type="Proteomes" id="UP000095287"/>
    </source>
</evidence>
<protein>
    <submittedName>
        <fullName evidence="2">Uncharacterized protein</fullName>
    </submittedName>
</protein>
<sequence length="109" mass="12422">MGILNPVVNQIYIKKIVNSLTSDKRLEKDQNGEYMVLITSFLARIDEVNFSRGLGSHRSNHMPLVAEKVMFPGRQLINKHNQNNLLYDAWVETIRKGYCSIAGGVIVYK</sequence>
<organism evidence="1 2">
    <name type="scientific">Steinernema glaseri</name>
    <dbReference type="NCBI Taxonomy" id="37863"/>
    <lineage>
        <taxon>Eukaryota</taxon>
        <taxon>Metazoa</taxon>
        <taxon>Ecdysozoa</taxon>
        <taxon>Nematoda</taxon>
        <taxon>Chromadorea</taxon>
        <taxon>Rhabditida</taxon>
        <taxon>Tylenchina</taxon>
        <taxon>Panagrolaimomorpha</taxon>
        <taxon>Strongyloidoidea</taxon>
        <taxon>Steinernematidae</taxon>
        <taxon>Steinernema</taxon>
    </lineage>
</organism>
<proteinExistence type="predicted"/>
<evidence type="ECO:0000313" key="2">
    <source>
        <dbReference type="WBParaSite" id="L893_g20378.t1"/>
    </source>
</evidence>
<keyword evidence="1" id="KW-1185">Reference proteome</keyword>
<dbReference type="WBParaSite" id="L893_g20378.t1">
    <property type="protein sequence ID" value="L893_g20378.t1"/>
    <property type="gene ID" value="L893_g20378"/>
</dbReference>
<accession>A0A1I7YWB5</accession>